<evidence type="ECO:0000313" key="2">
    <source>
        <dbReference type="Proteomes" id="UP000827976"/>
    </source>
</evidence>
<comment type="caution">
    <text evidence="1">The sequence shown here is derived from an EMBL/GenBank/DDBJ whole genome shotgun (WGS) entry which is preliminary data.</text>
</comment>
<reference evidence="2" key="1">
    <citation type="journal article" date="2022" name="Nat. Commun.">
        <title>Chromosome evolution and the genetic basis of agronomically important traits in greater yam.</title>
        <authorList>
            <person name="Bredeson J.V."/>
            <person name="Lyons J.B."/>
            <person name="Oniyinde I.O."/>
            <person name="Okereke N.R."/>
            <person name="Kolade O."/>
            <person name="Nnabue I."/>
            <person name="Nwadili C.O."/>
            <person name="Hribova E."/>
            <person name="Parker M."/>
            <person name="Nwogha J."/>
            <person name="Shu S."/>
            <person name="Carlson J."/>
            <person name="Kariba R."/>
            <person name="Muthemba S."/>
            <person name="Knop K."/>
            <person name="Barton G.J."/>
            <person name="Sherwood A.V."/>
            <person name="Lopez-Montes A."/>
            <person name="Asiedu R."/>
            <person name="Jamnadass R."/>
            <person name="Muchugi A."/>
            <person name="Goodstein D."/>
            <person name="Egesi C.N."/>
            <person name="Featherston J."/>
            <person name="Asfaw A."/>
            <person name="Simpson G.G."/>
            <person name="Dolezel J."/>
            <person name="Hendre P.S."/>
            <person name="Van Deynze A."/>
            <person name="Kumar P.L."/>
            <person name="Obidiegwu J.E."/>
            <person name="Bhattacharjee R."/>
            <person name="Rokhsar D.S."/>
        </authorList>
    </citation>
    <scope>NUCLEOTIDE SEQUENCE [LARGE SCALE GENOMIC DNA]</scope>
    <source>
        <strain evidence="2">cv. TDa95/00328</strain>
    </source>
</reference>
<keyword evidence="1" id="KW-0808">Transferase</keyword>
<dbReference type="EC" id="2.4.1.324" evidence="1"/>
<keyword evidence="2" id="KW-1185">Reference proteome</keyword>
<sequence>MRRSHALLLPFPAQGHVFPLMELAYNMASQGFIITFINTDFNHARLLSSTTTPSSINFISIPDGMQPEDDRNNIAKLCQALMTFMLLHLLELINIMNIQESHKPTCFNADEGMAWALDVAKKTGLRSTAFSPASANTFTSLRSVPYLIERGIINEHDGSAKKPGQVFILSPGIPPMNMDNLAWNCFLDSEYNKIMFQYIVNNNKAMKHAEFVMFNSFYEAEKAIFDYLNSSKMLYIGPLLAKHSSSICLSRRFWAEDKTCKSWLDEQSDNSVIYVAFGSLVILDERQFQELALGLELTGRPFLWVIRPDITGKDAIPLPEGFSDLIGDQGKVVEWSPQQEVLAHPALACFITHCGWNSTMEAVSNGVPFLCWPYFADQHLNQIYICDVWKNGLKMVRDENGLITKEEIRDKVEELVGDEGMKKRALALKEMAVKSVDNGGSSFENFNTYINAMKDDNLMLQE</sequence>
<dbReference type="Proteomes" id="UP000827976">
    <property type="component" value="Chromosome 18"/>
</dbReference>
<gene>
    <name evidence="1" type="ORF">IHE45_18G029100</name>
</gene>
<proteinExistence type="predicted"/>
<protein>
    <submittedName>
        <fullName evidence="1">UDP-glucuronosyl/UDP-glucosyltransferase protein</fullName>
        <ecNumber evidence="1">2.4.1.324</ecNumber>
    </submittedName>
</protein>
<name>A0ACB7U5Z1_DIOAL</name>
<accession>A0ACB7U5Z1</accession>
<organism evidence="1 2">
    <name type="scientific">Dioscorea alata</name>
    <name type="common">Purple yam</name>
    <dbReference type="NCBI Taxonomy" id="55571"/>
    <lineage>
        <taxon>Eukaryota</taxon>
        <taxon>Viridiplantae</taxon>
        <taxon>Streptophyta</taxon>
        <taxon>Embryophyta</taxon>
        <taxon>Tracheophyta</taxon>
        <taxon>Spermatophyta</taxon>
        <taxon>Magnoliopsida</taxon>
        <taxon>Liliopsida</taxon>
        <taxon>Dioscoreales</taxon>
        <taxon>Dioscoreaceae</taxon>
        <taxon>Dioscorea</taxon>
    </lineage>
</organism>
<evidence type="ECO:0000313" key="1">
    <source>
        <dbReference type="EMBL" id="KAH7655712.1"/>
    </source>
</evidence>
<keyword evidence="1" id="KW-0328">Glycosyltransferase</keyword>
<dbReference type="EMBL" id="CM037028">
    <property type="protein sequence ID" value="KAH7655712.1"/>
    <property type="molecule type" value="Genomic_DNA"/>
</dbReference>